<reference evidence="1 2" key="1">
    <citation type="submission" date="2018-10" db="EMBL/GenBank/DDBJ databases">
        <title>Genomic Encyclopedia of Archaeal and Bacterial Type Strains, Phase II (KMG-II): from individual species to whole genera.</title>
        <authorList>
            <person name="Goeker M."/>
        </authorList>
    </citation>
    <scope>NUCLEOTIDE SEQUENCE [LARGE SCALE GENOMIC DNA]</scope>
    <source>
        <strain evidence="1 2">DSM 18602</strain>
    </source>
</reference>
<protein>
    <submittedName>
        <fullName evidence="1">Uncharacterized protein</fullName>
    </submittedName>
</protein>
<sequence>MLNVLKDFYLKQSPGVKVNESEVLMKGTVSGAKTTTVTPQN</sequence>
<dbReference type="EMBL" id="RBKU01000001">
    <property type="protein sequence ID" value="RKR84190.1"/>
    <property type="molecule type" value="Genomic_DNA"/>
</dbReference>
<dbReference type="AlphaFoldDB" id="A0A495J5D2"/>
<evidence type="ECO:0000313" key="1">
    <source>
        <dbReference type="EMBL" id="RKR84190.1"/>
    </source>
</evidence>
<evidence type="ECO:0000313" key="2">
    <source>
        <dbReference type="Proteomes" id="UP000268007"/>
    </source>
</evidence>
<keyword evidence="2" id="KW-1185">Reference proteome</keyword>
<proteinExistence type="predicted"/>
<name>A0A495J5D2_9SPHI</name>
<dbReference type="Proteomes" id="UP000268007">
    <property type="component" value="Unassembled WGS sequence"/>
</dbReference>
<organism evidence="1 2">
    <name type="scientific">Mucilaginibacter gracilis</name>
    <dbReference type="NCBI Taxonomy" id="423350"/>
    <lineage>
        <taxon>Bacteria</taxon>
        <taxon>Pseudomonadati</taxon>
        <taxon>Bacteroidota</taxon>
        <taxon>Sphingobacteriia</taxon>
        <taxon>Sphingobacteriales</taxon>
        <taxon>Sphingobacteriaceae</taxon>
        <taxon>Mucilaginibacter</taxon>
    </lineage>
</organism>
<accession>A0A495J5D2</accession>
<gene>
    <name evidence="1" type="ORF">BDD43_4417</name>
</gene>
<comment type="caution">
    <text evidence="1">The sequence shown here is derived from an EMBL/GenBank/DDBJ whole genome shotgun (WGS) entry which is preliminary data.</text>
</comment>